<comment type="caution">
    <text evidence="2">The sequence shown here is derived from an EMBL/GenBank/DDBJ whole genome shotgun (WGS) entry which is preliminary data.</text>
</comment>
<evidence type="ECO:0000313" key="3">
    <source>
        <dbReference type="Proteomes" id="UP001501638"/>
    </source>
</evidence>
<accession>A0ABN3KHA5</accession>
<evidence type="ECO:0008006" key="4">
    <source>
        <dbReference type="Google" id="ProtNLM"/>
    </source>
</evidence>
<feature type="region of interest" description="Disordered" evidence="1">
    <location>
        <begin position="1"/>
        <end position="50"/>
    </location>
</feature>
<reference evidence="2 3" key="1">
    <citation type="journal article" date="2019" name="Int. J. Syst. Evol. Microbiol.">
        <title>The Global Catalogue of Microorganisms (GCM) 10K type strain sequencing project: providing services to taxonomists for standard genome sequencing and annotation.</title>
        <authorList>
            <consortium name="The Broad Institute Genomics Platform"/>
            <consortium name="The Broad Institute Genome Sequencing Center for Infectious Disease"/>
            <person name="Wu L."/>
            <person name="Ma J."/>
        </authorList>
    </citation>
    <scope>NUCLEOTIDE SEQUENCE [LARGE SCALE GENOMIC DNA]</scope>
    <source>
        <strain evidence="2 3">JCM 6305</strain>
    </source>
</reference>
<organism evidence="2 3">
    <name type="scientific">Streptomyces macrosporus</name>
    <dbReference type="NCBI Taxonomy" id="44032"/>
    <lineage>
        <taxon>Bacteria</taxon>
        <taxon>Bacillati</taxon>
        <taxon>Actinomycetota</taxon>
        <taxon>Actinomycetes</taxon>
        <taxon>Kitasatosporales</taxon>
        <taxon>Streptomycetaceae</taxon>
        <taxon>Streptomyces</taxon>
    </lineage>
</organism>
<evidence type="ECO:0000313" key="2">
    <source>
        <dbReference type="EMBL" id="GAA2457385.1"/>
    </source>
</evidence>
<keyword evidence="3" id="KW-1185">Reference proteome</keyword>
<name>A0ABN3KHA5_9ACTN</name>
<gene>
    <name evidence="2" type="ORF">GCM10010405_46820</name>
</gene>
<evidence type="ECO:0000256" key="1">
    <source>
        <dbReference type="SAM" id="MobiDB-lite"/>
    </source>
</evidence>
<protein>
    <recommendedName>
        <fullName evidence="4">Transposase</fullName>
    </recommendedName>
</protein>
<sequence length="102" mass="11322">MALFGRHEAAGERRRRIDPQLGGPLDTSPRPSVHMSDTPRGADEGFLNCPDDTVGHRVTAKGDRKRSFDRALAVRLRKTPVRYLPHRAKECSKCGMPSGVWG</sequence>
<dbReference type="Proteomes" id="UP001501638">
    <property type="component" value="Unassembled WGS sequence"/>
</dbReference>
<dbReference type="EMBL" id="BAAASZ010000031">
    <property type="protein sequence ID" value="GAA2457385.1"/>
    <property type="molecule type" value="Genomic_DNA"/>
</dbReference>
<proteinExistence type="predicted"/>
<feature type="compositionally biased region" description="Basic and acidic residues" evidence="1">
    <location>
        <begin position="1"/>
        <end position="18"/>
    </location>
</feature>